<dbReference type="GO" id="GO:0016747">
    <property type="term" value="F:acyltransferase activity, transferring groups other than amino-acyl groups"/>
    <property type="evidence" value="ECO:0007669"/>
    <property type="project" value="InterPro"/>
</dbReference>
<dbReference type="CDD" id="cd04301">
    <property type="entry name" value="NAT_SF"/>
    <property type="match status" value="1"/>
</dbReference>
<dbReference type="AlphaFoldDB" id="A0A8H7QBV2"/>
<gene>
    <name evidence="4" type="ORF">INT46_004876</name>
</gene>
<sequence>MIQIEQITEKTITKDKLQQLLHVLKQLSNSVTEEFVIRAISSSQNHVLGAFDDDRDGHIVGTATMTFLYCVTGIRVHIEDVVVDSDHRGKGIAHALINEAIQRAKKLQAKTIDLTSRPEREAANRLYKKLGFVQRDTNVYRFVAPITE</sequence>
<keyword evidence="2" id="KW-0012">Acyltransferase</keyword>
<dbReference type="PANTHER" id="PTHR43420:SF12">
    <property type="entry name" value="N-ACETYLTRANSFERASE DOMAIN-CONTAINING PROTEIN"/>
    <property type="match status" value="1"/>
</dbReference>
<dbReference type="EMBL" id="JAEPRC010001083">
    <property type="protein sequence ID" value="KAG2190034.1"/>
    <property type="molecule type" value="Genomic_DNA"/>
</dbReference>
<name>A0A8H7QBV2_9FUNG</name>
<proteinExistence type="predicted"/>
<dbReference type="PANTHER" id="PTHR43420">
    <property type="entry name" value="ACETYLTRANSFERASE"/>
    <property type="match status" value="1"/>
</dbReference>
<feature type="domain" description="N-acetyltransferase" evidence="3">
    <location>
        <begin position="7"/>
        <end position="148"/>
    </location>
</feature>
<dbReference type="Proteomes" id="UP000650833">
    <property type="component" value="Unassembled WGS sequence"/>
</dbReference>
<accession>A0A8H7QBV2</accession>
<comment type="caution">
    <text evidence="4">The sequence shown here is derived from an EMBL/GenBank/DDBJ whole genome shotgun (WGS) entry which is preliminary data.</text>
</comment>
<evidence type="ECO:0000256" key="1">
    <source>
        <dbReference type="ARBA" id="ARBA00022679"/>
    </source>
</evidence>
<keyword evidence="5" id="KW-1185">Reference proteome</keyword>
<dbReference type="InterPro" id="IPR000182">
    <property type="entry name" value="GNAT_dom"/>
</dbReference>
<protein>
    <recommendedName>
        <fullName evidence="3">N-acetyltransferase domain-containing protein</fullName>
    </recommendedName>
</protein>
<dbReference type="Gene3D" id="3.40.630.30">
    <property type="match status" value="1"/>
</dbReference>
<dbReference type="PROSITE" id="PS51186">
    <property type="entry name" value="GNAT"/>
    <property type="match status" value="1"/>
</dbReference>
<dbReference type="SUPFAM" id="SSF55729">
    <property type="entry name" value="Acyl-CoA N-acyltransferases (Nat)"/>
    <property type="match status" value="1"/>
</dbReference>
<evidence type="ECO:0000256" key="2">
    <source>
        <dbReference type="ARBA" id="ARBA00023315"/>
    </source>
</evidence>
<dbReference type="Pfam" id="PF00583">
    <property type="entry name" value="Acetyltransf_1"/>
    <property type="match status" value="1"/>
</dbReference>
<evidence type="ECO:0000313" key="5">
    <source>
        <dbReference type="Proteomes" id="UP000650833"/>
    </source>
</evidence>
<dbReference type="OrthoDB" id="10039976at2759"/>
<dbReference type="InterPro" id="IPR050680">
    <property type="entry name" value="YpeA/RimI_acetyltransf"/>
</dbReference>
<organism evidence="4 5">
    <name type="scientific">Mucor plumbeus</name>
    <dbReference type="NCBI Taxonomy" id="97098"/>
    <lineage>
        <taxon>Eukaryota</taxon>
        <taxon>Fungi</taxon>
        <taxon>Fungi incertae sedis</taxon>
        <taxon>Mucoromycota</taxon>
        <taxon>Mucoromycotina</taxon>
        <taxon>Mucoromycetes</taxon>
        <taxon>Mucorales</taxon>
        <taxon>Mucorineae</taxon>
        <taxon>Mucoraceae</taxon>
        <taxon>Mucor</taxon>
    </lineage>
</organism>
<evidence type="ECO:0000313" key="4">
    <source>
        <dbReference type="EMBL" id="KAG2190034.1"/>
    </source>
</evidence>
<reference evidence="4" key="1">
    <citation type="submission" date="2020-12" db="EMBL/GenBank/DDBJ databases">
        <title>Metabolic potential, ecology and presence of endohyphal bacteria is reflected in genomic diversity of Mucoromycotina.</title>
        <authorList>
            <person name="Muszewska A."/>
            <person name="Okrasinska A."/>
            <person name="Steczkiewicz K."/>
            <person name="Drgas O."/>
            <person name="Orlowska M."/>
            <person name="Perlinska-Lenart U."/>
            <person name="Aleksandrzak-Piekarczyk T."/>
            <person name="Szatraj K."/>
            <person name="Zielenkiewicz U."/>
            <person name="Pilsyk S."/>
            <person name="Malc E."/>
            <person name="Mieczkowski P."/>
            <person name="Kruszewska J.S."/>
            <person name="Biernat P."/>
            <person name="Pawlowska J."/>
        </authorList>
    </citation>
    <scope>NUCLEOTIDE SEQUENCE</scope>
    <source>
        <strain evidence="4">CBS 226.32</strain>
    </source>
</reference>
<keyword evidence="1" id="KW-0808">Transferase</keyword>
<dbReference type="InterPro" id="IPR016181">
    <property type="entry name" value="Acyl_CoA_acyltransferase"/>
</dbReference>
<evidence type="ECO:0000259" key="3">
    <source>
        <dbReference type="PROSITE" id="PS51186"/>
    </source>
</evidence>